<keyword evidence="2" id="KW-0813">Transport</keyword>
<dbReference type="GO" id="GO:0015031">
    <property type="term" value="P:protein transport"/>
    <property type="evidence" value="ECO:0007669"/>
    <property type="project" value="UniProtKB-KW"/>
</dbReference>
<evidence type="ECO:0000256" key="5">
    <source>
        <dbReference type="ARBA" id="ARBA00022927"/>
    </source>
</evidence>
<dbReference type="GeneID" id="57396369"/>
<dbReference type="CDD" id="cd08493">
    <property type="entry name" value="PBP2_DppA_like"/>
    <property type="match status" value="1"/>
</dbReference>
<feature type="signal peptide" evidence="6">
    <location>
        <begin position="1"/>
        <end position="23"/>
    </location>
</feature>
<sequence length="530" mass="58412">MRMTLRTLPLLVALAAGAPLAQAANLVVCTEAAPEGFDIVQYTGAVTADASAETVFSRLVAFKPGTTELEPALAERWDISPDGTVYTFHLHPGVKFHTTDYFTPTRTLNADDVLWSFQRALDPKHPWHESAQRGYAYFDAMGMRELIKSVEKVDDLTVRFTLSRPEAPFLADMAMGFASIYSAEYGDQLLKAGKTNQLNQQPIGTGPFVFSRYAKDAQVRYKANPDYFRGKPPIDNLVFAITLDPNVRLQKVRAGECQIALYPKPEDVPGVRSNPNLAVDEIDALLTTYVAINTQHKPLDDARVRQAINLAVDKQAMIQAVFGAGNASVAVNPYPPTLLGYNHQVQDWAHDPEKARALLAEAGVKDLKITLFIRNGTSSTIPNPALAAQMMQADLAKAGIQMTIRSLEWGELLKRSKGGEHDMVLLGWAGDNGDPDNFLGPNLSCAAAESGENQARWCNPEFEALIQKARSVSEPAERAKLYEQAQVVFHREAPWITLAHPKLFNVRRSNVEGYVISPLTNNHFATTRVK</sequence>
<feature type="chain" id="PRO_5025490553" evidence="6">
    <location>
        <begin position="24"/>
        <end position="530"/>
    </location>
</feature>
<name>A0A679GKC9_9GAMM</name>
<evidence type="ECO:0000256" key="1">
    <source>
        <dbReference type="ARBA" id="ARBA00005695"/>
    </source>
</evidence>
<dbReference type="SUPFAM" id="SSF53850">
    <property type="entry name" value="Periplasmic binding protein-like II"/>
    <property type="match status" value="1"/>
</dbReference>
<dbReference type="KEGG" id="poj:PtoMrB4_11540"/>
<dbReference type="GO" id="GO:0030288">
    <property type="term" value="C:outer membrane-bounded periplasmic space"/>
    <property type="evidence" value="ECO:0007669"/>
    <property type="project" value="TreeGrafter"/>
</dbReference>
<organism evidence="8 9">
    <name type="scientific">Metapseudomonas otitidis</name>
    <dbReference type="NCBI Taxonomy" id="319939"/>
    <lineage>
        <taxon>Bacteria</taxon>
        <taxon>Pseudomonadati</taxon>
        <taxon>Pseudomonadota</taxon>
        <taxon>Gammaproteobacteria</taxon>
        <taxon>Pseudomonadales</taxon>
        <taxon>Pseudomonadaceae</taxon>
        <taxon>Metapseudomonas</taxon>
    </lineage>
</organism>
<dbReference type="GO" id="GO:0043190">
    <property type="term" value="C:ATP-binding cassette (ABC) transporter complex"/>
    <property type="evidence" value="ECO:0007669"/>
    <property type="project" value="InterPro"/>
</dbReference>
<dbReference type="FunFam" id="3.10.105.10:FF:000002">
    <property type="entry name" value="Dipeptide ABC transporter, substrate-binding protein"/>
    <property type="match status" value="1"/>
</dbReference>
<dbReference type="PIRSF" id="PIRSF002741">
    <property type="entry name" value="MppA"/>
    <property type="match status" value="1"/>
</dbReference>
<evidence type="ECO:0000313" key="9">
    <source>
        <dbReference type="Proteomes" id="UP000501237"/>
    </source>
</evidence>
<feature type="domain" description="Solute-binding protein family 5" evidence="7">
    <location>
        <begin position="68"/>
        <end position="448"/>
    </location>
</feature>
<dbReference type="FunFam" id="3.40.190.10:FF:000036">
    <property type="entry name" value="Dipeptide ABC transporter, substrate-binding protein"/>
    <property type="match status" value="1"/>
</dbReference>
<evidence type="ECO:0000256" key="6">
    <source>
        <dbReference type="SAM" id="SignalP"/>
    </source>
</evidence>
<evidence type="ECO:0000256" key="4">
    <source>
        <dbReference type="ARBA" id="ARBA00022856"/>
    </source>
</evidence>
<evidence type="ECO:0000256" key="3">
    <source>
        <dbReference type="ARBA" id="ARBA00022729"/>
    </source>
</evidence>
<dbReference type="Gene3D" id="3.40.190.10">
    <property type="entry name" value="Periplasmic binding protein-like II"/>
    <property type="match status" value="1"/>
</dbReference>
<dbReference type="GO" id="GO:0042938">
    <property type="term" value="P:dipeptide transport"/>
    <property type="evidence" value="ECO:0007669"/>
    <property type="project" value="TreeGrafter"/>
</dbReference>
<accession>A0A679GKC9</accession>
<dbReference type="AlphaFoldDB" id="A0A679GKC9"/>
<keyword evidence="5" id="KW-0653">Protein transport</keyword>
<evidence type="ECO:0000259" key="7">
    <source>
        <dbReference type="Pfam" id="PF00496"/>
    </source>
</evidence>
<dbReference type="Proteomes" id="UP000501237">
    <property type="component" value="Chromosome"/>
</dbReference>
<dbReference type="Gene3D" id="3.10.105.10">
    <property type="entry name" value="Dipeptide-binding Protein, Domain 3"/>
    <property type="match status" value="1"/>
</dbReference>
<evidence type="ECO:0000256" key="2">
    <source>
        <dbReference type="ARBA" id="ARBA00022448"/>
    </source>
</evidence>
<dbReference type="GO" id="GO:1904680">
    <property type="term" value="F:peptide transmembrane transporter activity"/>
    <property type="evidence" value="ECO:0007669"/>
    <property type="project" value="TreeGrafter"/>
</dbReference>
<dbReference type="Pfam" id="PF00496">
    <property type="entry name" value="SBP_bac_5"/>
    <property type="match status" value="1"/>
</dbReference>
<protein>
    <submittedName>
        <fullName evidence="8">ABC transporter</fullName>
    </submittedName>
</protein>
<evidence type="ECO:0000313" key="8">
    <source>
        <dbReference type="EMBL" id="BCA27177.1"/>
    </source>
</evidence>
<keyword evidence="3 6" id="KW-0732">Signal</keyword>
<dbReference type="InterPro" id="IPR000914">
    <property type="entry name" value="SBP_5_dom"/>
</dbReference>
<proteinExistence type="inferred from homology"/>
<dbReference type="RefSeq" id="WP_232060797.1">
    <property type="nucleotide sequence ID" value="NZ_AP022642.1"/>
</dbReference>
<dbReference type="Gene3D" id="3.90.76.10">
    <property type="entry name" value="Dipeptide-binding Protein, Domain 1"/>
    <property type="match status" value="1"/>
</dbReference>
<reference evidence="8 9" key="1">
    <citation type="journal article" date="2020" name="Microbiol. Resour. Announc.">
        <title>Complete genome sequence of Pseudomonas otitidis strain MrB4, isolated from Lake Biwa in Japan.</title>
        <authorList>
            <person name="Miyazaki K."/>
            <person name="Hase E."/>
            <person name="Maruya T."/>
        </authorList>
    </citation>
    <scope>NUCLEOTIDE SEQUENCE [LARGE SCALE GENOMIC DNA]</scope>
    <source>
        <strain evidence="8 9">MrB4</strain>
    </source>
</reference>
<dbReference type="EMBL" id="AP022642">
    <property type="protein sequence ID" value="BCA27177.1"/>
    <property type="molecule type" value="Genomic_DNA"/>
</dbReference>
<dbReference type="FunFam" id="3.90.76.10:FF:000002">
    <property type="entry name" value="Dipeptide ABC transporter, substrate-binding protein"/>
    <property type="match status" value="1"/>
</dbReference>
<dbReference type="PANTHER" id="PTHR30290:SF38">
    <property type="entry name" value="D,D-DIPEPTIDE-BINDING PERIPLASMIC PROTEIN DDPA-RELATED"/>
    <property type="match status" value="1"/>
</dbReference>
<keyword evidence="4" id="KW-0571">Peptide transport</keyword>
<dbReference type="InterPro" id="IPR030678">
    <property type="entry name" value="Peptide/Ni-bd"/>
</dbReference>
<dbReference type="InterPro" id="IPR039424">
    <property type="entry name" value="SBP_5"/>
</dbReference>
<dbReference type="PANTHER" id="PTHR30290">
    <property type="entry name" value="PERIPLASMIC BINDING COMPONENT OF ABC TRANSPORTER"/>
    <property type="match status" value="1"/>
</dbReference>
<gene>
    <name evidence="8" type="ORF">PtoMrB4_11540</name>
</gene>
<comment type="similarity">
    <text evidence="1">Belongs to the bacterial solute-binding protein 5 family.</text>
</comment>